<dbReference type="AlphaFoldDB" id="A0A367JM27"/>
<keyword evidence="2" id="KW-1185">Reference proteome</keyword>
<comment type="caution">
    <text evidence="1">The sequence shown here is derived from an EMBL/GenBank/DDBJ whole genome shotgun (WGS) entry which is preliminary data.</text>
</comment>
<proteinExistence type="predicted"/>
<organism evidence="1 2">
    <name type="scientific">Rhizopus azygosporus</name>
    <name type="common">Rhizopus microsporus var. azygosporus</name>
    <dbReference type="NCBI Taxonomy" id="86630"/>
    <lineage>
        <taxon>Eukaryota</taxon>
        <taxon>Fungi</taxon>
        <taxon>Fungi incertae sedis</taxon>
        <taxon>Mucoromycota</taxon>
        <taxon>Mucoromycotina</taxon>
        <taxon>Mucoromycetes</taxon>
        <taxon>Mucorales</taxon>
        <taxon>Mucorineae</taxon>
        <taxon>Rhizopodaceae</taxon>
        <taxon>Rhizopus</taxon>
    </lineage>
</organism>
<accession>A0A367JM27</accession>
<reference evidence="1 2" key="1">
    <citation type="journal article" date="2018" name="G3 (Bethesda)">
        <title>Phylogenetic and Phylogenomic Definition of Rhizopus Species.</title>
        <authorList>
            <person name="Gryganskyi A.P."/>
            <person name="Golan J."/>
            <person name="Dolatabadi S."/>
            <person name="Mondo S."/>
            <person name="Robb S."/>
            <person name="Idnurm A."/>
            <person name="Muszewska A."/>
            <person name="Steczkiewicz K."/>
            <person name="Masonjones S."/>
            <person name="Liao H.L."/>
            <person name="Gajdeczka M.T."/>
            <person name="Anike F."/>
            <person name="Vuek A."/>
            <person name="Anishchenko I.M."/>
            <person name="Voigt K."/>
            <person name="de Hoog G.S."/>
            <person name="Smith M.E."/>
            <person name="Heitman J."/>
            <person name="Vilgalys R."/>
            <person name="Stajich J.E."/>
        </authorList>
    </citation>
    <scope>NUCLEOTIDE SEQUENCE [LARGE SCALE GENOMIC DNA]</scope>
    <source>
        <strain evidence="1 2">CBS 357.93</strain>
    </source>
</reference>
<protein>
    <submittedName>
        <fullName evidence="1">Uncharacterized protein</fullName>
    </submittedName>
</protein>
<sequence length="218" mass="25340">MPHFEEGMLSSFDPHNKFDSILKTSYKWHRLNTDDGRNRTSYSMRKFVWENRISNRGEARSFCDIGQFYTYKLCSRNQSHPGYLSSNMPYLHYNYLLMQVLLKSKESQCMDCTRELGEDSAELPGIITRHNLIETEKFASLPFSETKYILHGKVYSTEPSDVHFYTGSKITFSGTTFLANLDNLDGNNLQVLDTNENNFRNYLENPVNTVIACYEKSN</sequence>
<evidence type="ECO:0000313" key="1">
    <source>
        <dbReference type="EMBL" id="RCH91010.1"/>
    </source>
</evidence>
<evidence type="ECO:0000313" key="2">
    <source>
        <dbReference type="Proteomes" id="UP000252139"/>
    </source>
</evidence>
<name>A0A367JM27_RHIAZ</name>
<dbReference type="Proteomes" id="UP000252139">
    <property type="component" value="Unassembled WGS sequence"/>
</dbReference>
<gene>
    <name evidence="1" type="ORF">CU097_006753</name>
</gene>
<dbReference type="EMBL" id="PJQL01001034">
    <property type="protein sequence ID" value="RCH91010.1"/>
    <property type="molecule type" value="Genomic_DNA"/>
</dbReference>